<feature type="domain" description="C2" evidence="3">
    <location>
        <begin position="1"/>
        <end position="124"/>
    </location>
</feature>
<evidence type="ECO:0000256" key="1">
    <source>
        <dbReference type="ARBA" id="ARBA00022737"/>
    </source>
</evidence>
<dbReference type="InterPro" id="IPR015679">
    <property type="entry name" value="PLipase_D_fam"/>
</dbReference>
<organism evidence="4">
    <name type="scientific">Salvia splendens</name>
    <name type="common">Scarlet sage</name>
    <dbReference type="NCBI Taxonomy" id="180675"/>
    <lineage>
        <taxon>Eukaryota</taxon>
        <taxon>Viridiplantae</taxon>
        <taxon>Streptophyta</taxon>
        <taxon>Embryophyta</taxon>
        <taxon>Tracheophyta</taxon>
        <taxon>Spermatophyta</taxon>
        <taxon>Magnoliopsida</taxon>
        <taxon>eudicotyledons</taxon>
        <taxon>Gunneridae</taxon>
        <taxon>Pentapetalae</taxon>
        <taxon>asterids</taxon>
        <taxon>lamiids</taxon>
        <taxon>Lamiales</taxon>
        <taxon>Lamiaceae</taxon>
        <taxon>Nepetoideae</taxon>
        <taxon>Mentheae</taxon>
        <taxon>Salviinae</taxon>
        <taxon>Salvia</taxon>
        <taxon>Salvia subgen. Calosphace</taxon>
        <taxon>core Calosphace</taxon>
    </lineage>
</organism>
<proteinExistence type="predicted"/>
<dbReference type="PROSITE" id="PS50004">
    <property type="entry name" value="C2"/>
    <property type="match status" value="1"/>
</dbReference>
<keyword evidence="5" id="KW-1185">Reference proteome</keyword>
<dbReference type="InterPro" id="IPR000008">
    <property type="entry name" value="C2_dom"/>
</dbReference>
<name>A0A8X8ZK12_SALSN</name>
<comment type="caution">
    <text evidence="4">The sequence shown here is derived from an EMBL/GenBank/DDBJ whole genome shotgun (WGS) entry which is preliminary data.</text>
</comment>
<accession>A0A8X8ZK12</accession>
<dbReference type="GO" id="GO:0009395">
    <property type="term" value="P:phospholipid catabolic process"/>
    <property type="evidence" value="ECO:0007669"/>
    <property type="project" value="TreeGrafter"/>
</dbReference>
<dbReference type="Proteomes" id="UP000298416">
    <property type="component" value="Unassembled WGS sequence"/>
</dbReference>
<evidence type="ECO:0000313" key="4">
    <source>
        <dbReference type="EMBL" id="KAG6408107.1"/>
    </source>
</evidence>
<dbReference type="Pfam" id="PF00168">
    <property type="entry name" value="C2"/>
    <property type="match status" value="1"/>
</dbReference>
<protein>
    <recommendedName>
        <fullName evidence="3">C2 domain-containing protein</fullName>
    </recommendedName>
</protein>
<evidence type="ECO:0000259" key="3">
    <source>
        <dbReference type="PROSITE" id="PS50004"/>
    </source>
</evidence>
<gene>
    <name evidence="4" type="ORF">SASPL_131110</name>
</gene>
<dbReference type="PANTHER" id="PTHR18896">
    <property type="entry name" value="PHOSPHOLIPASE D"/>
    <property type="match status" value="1"/>
</dbReference>
<evidence type="ECO:0000256" key="2">
    <source>
        <dbReference type="ARBA" id="ARBA00023098"/>
    </source>
</evidence>
<dbReference type="PANTHER" id="PTHR18896:SF60">
    <property type="entry name" value="PHOSPHOLIPASE D"/>
    <property type="match status" value="1"/>
</dbReference>
<sequence>MVGEGAGMVICLHGDLELEIIEAQCLPNMDLVSERLRCFLTVFDCRRPFMTHKRRDRYYHRNIITSDPYVTVCLGGAVVARTRVLANSQDPVWNEHFKIPSSSRFSGLEYNQKFLQHILWEAGR</sequence>
<evidence type="ECO:0000313" key="5">
    <source>
        <dbReference type="Proteomes" id="UP000298416"/>
    </source>
</evidence>
<dbReference type="GO" id="GO:0005886">
    <property type="term" value="C:plasma membrane"/>
    <property type="evidence" value="ECO:0007669"/>
    <property type="project" value="TreeGrafter"/>
</dbReference>
<reference evidence="4" key="1">
    <citation type="submission" date="2018-01" db="EMBL/GenBank/DDBJ databases">
        <authorList>
            <person name="Mao J.F."/>
        </authorList>
    </citation>
    <scope>NUCLEOTIDE SEQUENCE</scope>
    <source>
        <strain evidence="4">Huo1</strain>
        <tissue evidence="4">Leaf</tissue>
    </source>
</reference>
<dbReference type="GO" id="GO:0004630">
    <property type="term" value="F:phospholipase D activity"/>
    <property type="evidence" value="ECO:0007669"/>
    <property type="project" value="TreeGrafter"/>
</dbReference>
<keyword evidence="2" id="KW-0443">Lipid metabolism</keyword>
<dbReference type="SUPFAM" id="SSF49562">
    <property type="entry name" value="C2 domain (Calcium/lipid-binding domain, CaLB)"/>
    <property type="match status" value="1"/>
</dbReference>
<dbReference type="AlphaFoldDB" id="A0A8X8ZK12"/>
<reference evidence="4" key="2">
    <citation type="submission" date="2020-08" db="EMBL/GenBank/DDBJ databases">
        <title>Plant Genome Project.</title>
        <authorList>
            <person name="Zhang R.-G."/>
        </authorList>
    </citation>
    <scope>NUCLEOTIDE SEQUENCE</scope>
    <source>
        <strain evidence="4">Huo1</strain>
        <tissue evidence="4">Leaf</tissue>
    </source>
</reference>
<dbReference type="Gene3D" id="2.60.40.150">
    <property type="entry name" value="C2 domain"/>
    <property type="match status" value="1"/>
</dbReference>
<dbReference type="InterPro" id="IPR035892">
    <property type="entry name" value="C2_domain_sf"/>
</dbReference>
<keyword evidence="1" id="KW-0677">Repeat</keyword>
<dbReference type="EMBL" id="PNBA02000011">
    <property type="protein sequence ID" value="KAG6408107.1"/>
    <property type="molecule type" value="Genomic_DNA"/>
</dbReference>